<accession>A0A5N4A8T5</accession>
<dbReference type="PANTHER" id="PTHR39158">
    <property type="entry name" value="OS08G0560600 PROTEIN"/>
    <property type="match status" value="1"/>
</dbReference>
<dbReference type="PRINTS" id="PR00625">
    <property type="entry name" value="JDOMAIN"/>
</dbReference>
<evidence type="ECO:0000259" key="1">
    <source>
        <dbReference type="PROSITE" id="PS50076"/>
    </source>
</evidence>
<dbReference type="CDD" id="cd06257">
    <property type="entry name" value="DnaJ"/>
    <property type="match status" value="1"/>
</dbReference>
<dbReference type="InterPro" id="IPR036869">
    <property type="entry name" value="J_dom_sf"/>
</dbReference>
<dbReference type="FunCoup" id="A0A5N4A8T5">
    <property type="interactions" value="22"/>
</dbReference>
<dbReference type="Pfam" id="PF00226">
    <property type="entry name" value="DnaJ"/>
    <property type="match status" value="1"/>
</dbReference>
<dbReference type="Gene3D" id="1.10.287.110">
    <property type="entry name" value="DnaJ domain"/>
    <property type="match status" value="1"/>
</dbReference>
<dbReference type="SMART" id="SM00271">
    <property type="entry name" value="DnaJ"/>
    <property type="match status" value="1"/>
</dbReference>
<sequence>MVRVRNAQNIIPILGLKRLVPYTSGHMFYSTRPNQKLEYKKCYNILNVPENSDQETIRRAYLELVKRYHPDSATDEADVKKFQEIDRAFKMLMDKKAKERWQVSDEHVEDETPQHATPQHRHFLGFDGIGHGTIFQREKQYAQSRAMRASDSVLNHRIQKATVDDKSLVEPKRQKHNVKTKYGFDRLVEDLIQEAMSKGQFDNLSGTGKPLREAKGQSPYVDFITHKLNEVLIENGFTPEWITLQKEIRDETQLIKNALCLERKRFPPHPLVDEHASLWDSVVEHHKKMADELNRKIKKYNLLVPMLSRQMFLMNLRKEAHKILVKGKSNKDVEYVKKINASSEPKEEKNGLIHGLLQLWFKG</sequence>
<organism evidence="2 3">
    <name type="scientific">Photinus pyralis</name>
    <name type="common">Common eastern firefly</name>
    <name type="synonym">Lampyris pyralis</name>
    <dbReference type="NCBI Taxonomy" id="7054"/>
    <lineage>
        <taxon>Eukaryota</taxon>
        <taxon>Metazoa</taxon>
        <taxon>Ecdysozoa</taxon>
        <taxon>Arthropoda</taxon>
        <taxon>Hexapoda</taxon>
        <taxon>Insecta</taxon>
        <taxon>Pterygota</taxon>
        <taxon>Neoptera</taxon>
        <taxon>Endopterygota</taxon>
        <taxon>Coleoptera</taxon>
        <taxon>Polyphaga</taxon>
        <taxon>Elateriformia</taxon>
        <taxon>Elateroidea</taxon>
        <taxon>Lampyridae</taxon>
        <taxon>Lampyrinae</taxon>
        <taxon>Photinus</taxon>
    </lineage>
</organism>
<dbReference type="PROSITE" id="PS50076">
    <property type="entry name" value="DNAJ_2"/>
    <property type="match status" value="1"/>
</dbReference>
<dbReference type="InterPro" id="IPR018961">
    <property type="entry name" value="DnaJ_homolog_subfam-C_membr-28"/>
</dbReference>
<dbReference type="InterPro" id="IPR001623">
    <property type="entry name" value="DnaJ_domain"/>
</dbReference>
<evidence type="ECO:0000313" key="3">
    <source>
        <dbReference type="Proteomes" id="UP000327044"/>
    </source>
</evidence>
<keyword evidence="3" id="KW-1185">Reference proteome</keyword>
<dbReference type="Proteomes" id="UP000327044">
    <property type="component" value="Unassembled WGS sequence"/>
</dbReference>
<protein>
    <recommendedName>
        <fullName evidence="1">J domain-containing protein</fullName>
    </recommendedName>
</protein>
<dbReference type="InParanoid" id="A0A5N4A8T5"/>
<dbReference type="OrthoDB" id="1922282at2759"/>
<dbReference type="PANTHER" id="PTHR39158:SF1">
    <property type="entry name" value="DNAJ HOMOLOG SUBFAMILY C MEMBER 28"/>
    <property type="match status" value="1"/>
</dbReference>
<name>A0A5N4A8T5_PHOPY</name>
<dbReference type="EMBL" id="VVIM01000009">
    <property type="protein sequence ID" value="KAB0793733.1"/>
    <property type="molecule type" value="Genomic_DNA"/>
</dbReference>
<proteinExistence type="predicted"/>
<dbReference type="InterPro" id="IPR052573">
    <property type="entry name" value="DnaJ_C_subfamily_28"/>
</dbReference>
<comment type="caution">
    <text evidence="2">The sequence shown here is derived from an EMBL/GenBank/DDBJ whole genome shotgun (WGS) entry which is preliminary data.</text>
</comment>
<gene>
    <name evidence="2" type="ORF">PPYR_13353</name>
</gene>
<dbReference type="Pfam" id="PF09350">
    <property type="entry name" value="DJC28_CD"/>
    <property type="match status" value="1"/>
</dbReference>
<feature type="domain" description="J" evidence="1">
    <location>
        <begin position="41"/>
        <end position="105"/>
    </location>
</feature>
<dbReference type="SUPFAM" id="SSF46565">
    <property type="entry name" value="Chaperone J-domain"/>
    <property type="match status" value="1"/>
</dbReference>
<evidence type="ECO:0000313" key="2">
    <source>
        <dbReference type="EMBL" id="KAB0793733.1"/>
    </source>
</evidence>
<dbReference type="AlphaFoldDB" id="A0A5N4A8T5"/>
<reference evidence="2 3" key="1">
    <citation type="journal article" date="2018" name="Elife">
        <title>Firefly genomes illuminate parallel origins of bioluminescence in beetles.</title>
        <authorList>
            <person name="Fallon T.R."/>
            <person name="Lower S.E."/>
            <person name="Chang C.H."/>
            <person name="Bessho-Uehara M."/>
            <person name="Martin G.J."/>
            <person name="Bewick A.J."/>
            <person name="Behringer M."/>
            <person name="Debat H.J."/>
            <person name="Wong I."/>
            <person name="Day J.C."/>
            <person name="Suvorov A."/>
            <person name="Silva C.J."/>
            <person name="Stanger-Hall K.F."/>
            <person name="Hall D.W."/>
            <person name="Schmitz R.J."/>
            <person name="Nelson D.R."/>
            <person name="Lewis S.M."/>
            <person name="Shigenobu S."/>
            <person name="Bybee S.M."/>
            <person name="Larracuente A.M."/>
            <person name="Oba Y."/>
            <person name="Weng J.K."/>
        </authorList>
    </citation>
    <scope>NUCLEOTIDE SEQUENCE [LARGE SCALE GENOMIC DNA]</scope>
    <source>
        <strain evidence="2">1611_PpyrPB1</strain>
        <tissue evidence="2">Whole body</tissue>
    </source>
</reference>